<evidence type="ECO:0000256" key="3">
    <source>
        <dbReference type="ARBA" id="ARBA00022679"/>
    </source>
</evidence>
<dbReference type="Pfam" id="PF01555">
    <property type="entry name" value="N6_N4_Mtase"/>
    <property type="match status" value="1"/>
</dbReference>
<keyword evidence="3" id="KW-0808">Transferase</keyword>
<keyword evidence="7" id="KW-1185">Reference proteome</keyword>
<dbReference type="PANTHER" id="PTHR13370">
    <property type="entry name" value="RNA METHYLASE-RELATED"/>
    <property type="match status" value="1"/>
</dbReference>
<dbReference type="Gene3D" id="3.40.50.150">
    <property type="entry name" value="Vaccinia Virus protein VP39"/>
    <property type="match status" value="1"/>
</dbReference>
<evidence type="ECO:0000256" key="1">
    <source>
        <dbReference type="ARBA" id="ARBA00006594"/>
    </source>
</evidence>
<dbReference type="PANTHER" id="PTHR13370:SF3">
    <property type="entry name" value="TRNA (GUANINE(10)-N2)-METHYLTRANSFERASE HOMOLOG"/>
    <property type="match status" value="1"/>
</dbReference>
<dbReference type="PROSITE" id="PS00092">
    <property type="entry name" value="N6_MTASE"/>
    <property type="match status" value="1"/>
</dbReference>
<dbReference type="InterPro" id="IPR001091">
    <property type="entry name" value="RM_Methyltransferase"/>
</dbReference>
<dbReference type="InterPro" id="IPR029063">
    <property type="entry name" value="SAM-dependent_MTases_sf"/>
</dbReference>
<evidence type="ECO:0000313" key="6">
    <source>
        <dbReference type="EMBL" id="MFC5453743.1"/>
    </source>
</evidence>
<dbReference type="InterPro" id="IPR002052">
    <property type="entry name" value="DNA_methylase_N6_adenine_CS"/>
</dbReference>
<dbReference type="EMBL" id="JBHSMQ010000001">
    <property type="protein sequence ID" value="MFC5453743.1"/>
    <property type="molecule type" value="Genomic_DNA"/>
</dbReference>
<protein>
    <recommendedName>
        <fullName evidence="4">Methyltransferase</fullName>
        <ecNumber evidence="4">2.1.1.-</ecNumber>
    </recommendedName>
</protein>
<evidence type="ECO:0000256" key="2">
    <source>
        <dbReference type="ARBA" id="ARBA00022603"/>
    </source>
</evidence>
<dbReference type="InterPro" id="IPR002941">
    <property type="entry name" value="DNA_methylase_N4/N6"/>
</dbReference>
<dbReference type="SUPFAM" id="SSF53335">
    <property type="entry name" value="S-adenosyl-L-methionine-dependent methyltransferases"/>
    <property type="match status" value="1"/>
</dbReference>
<reference evidence="7" key="1">
    <citation type="journal article" date="2019" name="Int. J. Syst. Evol. Microbiol.">
        <title>The Global Catalogue of Microorganisms (GCM) 10K type strain sequencing project: providing services to taxonomists for standard genome sequencing and annotation.</title>
        <authorList>
            <consortium name="The Broad Institute Genomics Platform"/>
            <consortium name="The Broad Institute Genome Sequencing Center for Infectious Disease"/>
            <person name="Wu L."/>
            <person name="Ma J."/>
        </authorList>
    </citation>
    <scope>NUCLEOTIDE SEQUENCE [LARGE SCALE GENOMIC DNA]</scope>
    <source>
        <strain evidence="7">CGMCC 4.1469</strain>
    </source>
</reference>
<comment type="similarity">
    <text evidence="1 4">Belongs to the N(4)/N(6)-methyltransferase family.</text>
</comment>
<dbReference type="Proteomes" id="UP001596052">
    <property type="component" value="Unassembled WGS sequence"/>
</dbReference>
<accession>A0ABW0KLW5</accession>
<gene>
    <name evidence="6" type="ORF">ACFQDI_02645</name>
</gene>
<dbReference type="EC" id="2.1.1.-" evidence="4"/>
<organism evidence="6 7">
    <name type="scientific">Prosthecobacter fluviatilis</name>
    <dbReference type="NCBI Taxonomy" id="445931"/>
    <lineage>
        <taxon>Bacteria</taxon>
        <taxon>Pseudomonadati</taxon>
        <taxon>Verrucomicrobiota</taxon>
        <taxon>Verrucomicrobiia</taxon>
        <taxon>Verrucomicrobiales</taxon>
        <taxon>Verrucomicrobiaceae</taxon>
        <taxon>Prosthecobacter</taxon>
    </lineage>
</organism>
<evidence type="ECO:0000256" key="4">
    <source>
        <dbReference type="RuleBase" id="RU362026"/>
    </source>
</evidence>
<evidence type="ECO:0000259" key="5">
    <source>
        <dbReference type="Pfam" id="PF01555"/>
    </source>
</evidence>
<dbReference type="PRINTS" id="PR00508">
    <property type="entry name" value="S21N4MTFRASE"/>
</dbReference>
<sequence length="274" mass="31121">MKTNRVIHGDALTELQKLPAGVVQAIIADPPYFNVLEDEAWDTQWKTAADYLAWCDGWVAESMRVLRDDGLAFIFGQLGKREHTFLHLMSRLSQQHQFHDLIIWDRAVGYDERRDSFTPQYEMVLVLRKGDSVKFNKDTVRIPYDATTIEAYMKDNRYKDKEARRKHLEKGKYATNILRVPSLKGISKEKCGHPSQKPLALIEKLIACSTDAGDLVLDPFLGSGTTAAAAKKLKRKWLGIEKDSSYIKIARKRLLSITAPSSKSSIKNRKSSIP</sequence>
<comment type="caution">
    <text evidence="6">The sequence shown here is derived from an EMBL/GenBank/DDBJ whole genome shotgun (WGS) entry which is preliminary data.</text>
</comment>
<keyword evidence="2" id="KW-0489">Methyltransferase</keyword>
<proteinExistence type="inferred from homology"/>
<evidence type="ECO:0000313" key="7">
    <source>
        <dbReference type="Proteomes" id="UP001596052"/>
    </source>
</evidence>
<dbReference type="RefSeq" id="WP_377163118.1">
    <property type="nucleotide sequence ID" value="NZ_JBHSMQ010000001.1"/>
</dbReference>
<feature type="domain" description="DNA methylase N-4/N-6" evidence="5">
    <location>
        <begin position="23"/>
        <end position="251"/>
    </location>
</feature>
<name>A0ABW0KLW5_9BACT</name>